<feature type="region of interest" description="Disordered" evidence="1">
    <location>
        <begin position="13"/>
        <end position="111"/>
    </location>
</feature>
<dbReference type="Pfam" id="PF11154">
    <property type="entry name" value="DUF2934"/>
    <property type="match status" value="1"/>
</dbReference>
<feature type="compositionally biased region" description="Low complexity" evidence="1">
    <location>
        <begin position="62"/>
        <end position="75"/>
    </location>
</feature>
<proteinExistence type="predicted"/>
<evidence type="ECO:0000313" key="3">
    <source>
        <dbReference type="Proteomes" id="UP001320831"/>
    </source>
</evidence>
<name>A0ABT2LK68_9HYPH</name>
<protein>
    <submittedName>
        <fullName evidence="2">DUF2934 domain-containing protein</fullName>
    </submittedName>
</protein>
<dbReference type="InterPro" id="IPR021327">
    <property type="entry name" value="DUF2934"/>
</dbReference>
<keyword evidence="3" id="KW-1185">Reference proteome</keyword>
<comment type="caution">
    <text evidence="2">The sequence shown here is derived from an EMBL/GenBank/DDBJ whole genome shotgun (WGS) entry which is preliminary data.</text>
</comment>
<accession>A0ABT2LK68</accession>
<dbReference type="RefSeq" id="WP_260900591.1">
    <property type="nucleotide sequence ID" value="NZ_JAOCZP010000001.1"/>
</dbReference>
<evidence type="ECO:0000313" key="2">
    <source>
        <dbReference type="EMBL" id="MCT7374217.1"/>
    </source>
</evidence>
<reference evidence="2 3" key="1">
    <citation type="submission" date="2022-09" db="EMBL/GenBank/DDBJ databases">
        <title>Chelativorans salina sp. nov., a novel slightly halophilic bacterium isolated from a saline lake sediment enrichment.</title>
        <authorList>
            <person name="Gao L."/>
            <person name="Fang B.-Z."/>
            <person name="Li W.-J."/>
        </authorList>
    </citation>
    <scope>NUCLEOTIDE SEQUENCE [LARGE SCALE GENOMIC DNA]</scope>
    <source>
        <strain evidence="2 3">EGI FJ00035</strain>
    </source>
</reference>
<dbReference type="EMBL" id="JAOCZP010000001">
    <property type="protein sequence ID" value="MCT7374217.1"/>
    <property type="molecule type" value="Genomic_DNA"/>
</dbReference>
<gene>
    <name evidence="2" type="ORF">N5A92_04115</name>
</gene>
<dbReference type="Proteomes" id="UP001320831">
    <property type="component" value="Unassembled WGS sequence"/>
</dbReference>
<organism evidence="2 3">
    <name type="scientific">Chelativorans salis</name>
    <dbReference type="NCBI Taxonomy" id="2978478"/>
    <lineage>
        <taxon>Bacteria</taxon>
        <taxon>Pseudomonadati</taxon>
        <taxon>Pseudomonadota</taxon>
        <taxon>Alphaproteobacteria</taxon>
        <taxon>Hyphomicrobiales</taxon>
        <taxon>Phyllobacteriaceae</taxon>
        <taxon>Chelativorans</taxon>
    </lineage>
</organism>
<evidence type="ECO:0000256" key="1">
    <source>
        <dbReference type="SAM" id="MobiDB-lite"/>
    </source>
</evidence>
<feature type="compositionally biased region" description="Basic and acidic residues" evidence="1">
    <location>
        <begin position="13"/>
        <end position="38"/>
    </location>
</feature>
<sequence length="111" mass="12293">MPSDREERIRRRAYELWEIEGRPEGQHHEHWERAAREIEAEEGGNAENAEIPEMPEDFPETSGSSGPSSKPQPGSTKRGARSASIKSNTGKGADNTKRRGTGTAKQPKRSP</sequence>